<proteinExistence type="predicted"/>
<accession>A0A6N6VHI9</accession>
<dbReference type="InterPro" id="IPR018642">
    <property type="entry name" value="DUF2066"/>
</dbReference>
<keyword evidence="3" id="KW-1185">Reference proteome</keyword>
<sequence length="362" mass="38150">MRTAFGLAMAASIAVALFAGAPARAADLYTVKGVHVDQTAKSSAEARTIAQGEAQSLALADLLKRLTLPEDWPSLPQVDGRTASDAVRGFAVASEKTSSTRYIADLNVSFQPETVRRMLRARNIPYGETQAKPAVLLAVLDKGGARILWEDQNPWRDAWAAVDIADAMTPLVMPMGDVQEFTTVTGAQAVAGDKAALAALAARYGADSVVVAHGVTDAAGTKLDVTVTRYDPSGPGTPIHATFQAAGAAQNGDAFMIMAKSAASSMLLALGEPWKRETVVRAGEQAQLTASVFYSTLDQWEAIRKAVGNTPLVESMQIEGIAANGAEVDIRYRGMPDTLVLSLAQSNVALAQDADGWSLHLK</sequence>
<feature type="signal peptide" evidence="1">
    <location>
        <begin position="1"/>
        <end position="25"/>
    </location>
</feature>
<evidence type="ECO:0000313" key="3">
    <source>
        <dbReference type="Proteomes" id="UP000468901"/>
    </source>
</evidence>
<name>A0A6N6VHI9_9HYPH</name>
<comment type="caution">
    <text evidence="2">The sequence shown here is derived from an EMBL/GenBank/DDBJ whole genome shotgun (WGS) entry which is preliminary data.</text>
</comment>
<feature type="chain" id="PRO_5027014043" evidence="1">
    <location>
        <begin position="26"/>
        <end position="362"/>
    </location>
</feature>
<dbReference type="RefSeq" id="WP_152215862.1">
    <property type="nucleotide sequence ID" value="NZ_WESC01000006.1"/>
</dbReference>
<organism evidence="2 3">
    <name type="scientific">Parvibaculum sedimenti</name>
    <dbReference type="NCBI Taxonomy" id="2608632"/>
    <lineage>
        <taxon>Bacteria</taxon>
        <taxon>Pseudomonadati</taxon>
        <taxon>Pseudomonadota</taxon>
        <taxon>Alphaproteobacteria</taxon>
        <taxon>Hyphomicrobiales</taxon>
        <taxon>Parvibaculaceae</taxon>
        <taxon>Parvibaculum</taxon>
    </lineage>
</organism>
<dbReference type="AlphaFoldDB" id="A0A6N6VHI9"/>
<protein>
    <submittedName>
        <fullName evidence="2">DUF2066 domain-containing protein</fullName>
    </submittedName>
</protein>
<dbReference type="EMBL" id="WESC01000006">
    <property type="protein sequence ID" value="KAB7740498.1"/>
    <property type="molecule type" value="Genomic_DNA"/>
</dbReference>
<gene>
    <name evidence="2" type="ORF">F2P47_08185</name>
</gene>
<dbReference type="Pfam" id="PF09839">
    <property type="entry name" value="DUF2066"/>
    <property type="match status" value="1"/>
</dbReference>
<evidence type="ECO:0000256" key="1">
    <source>
        <dbReference type="SAM" id="SignalP"/>
    </source>
</evidence>
<reference evidence="2 3" key="1">
    <citation type="submission" date="2019-09" db="EMBL/GenBank/DDBJ databases">
        <title>Parvibaculum sedimenti sp. nov., isolated from sediment.</title>
        <authorList>
            <person name="Wang Y."/>
        </authorList>
    </citation>
    <scope>NUCLEOTIDE SEQUENCE [LARGE SCALE GENOMIC DNA]</scope>
    <source>
        <strain evidence="2 3">HXT-9</strain>
    </source>
</reference>
<keyword evidence="1" id="KW-0732">Signal</keyword>
<evidence type="ECO:0000313" key="2">
    <source>
        <dbReference type="EMBL" id="KAB7740498.1"/>
    </source>
</evidence>
<dbReference type="Proteomes" id="UP000468901">
    <property type="component" value="Unassembled WGS sequence"/>
</dbReference>